<keyword evidence="6 9" id="KW-0030">Aminoacyl-tRNA synthetase</keyword>
<proteinExistence type="inferred from homology"/>
<dbReference type="GO" id="GO:0006431">
    <property type="term" value="P:methionyl-tRNA aminoacylation"/>
    <property type="evidence" value="ECO:0007669"/>
    <property type="project" value="InterPro"/>
</dbReference>
<dbReference type="GO" id="GO:0004825">
    <property type="term" value="F:methionine-tRNA ligase activity"/>
    <property type="evidence" value="ECO:0007669"/>
    <property type="project" value="UniProtKB-EC"/>
</dbReference>
<dbReference type="InterPro" id="IPR009080">
    <property type="entry name" value="tRNAsynth_Ia_anticodon-bd"/>
</dbReference>
<evidence type="ECO:0000256" key="1">
    <source>
        <dbReference type="ARBA" id="ARBA00012838"/>
    </source>
</evidence>
<evidence type="ECO:0000256" key="5">
    <source>
        <dbReference type="ARBA" id="ARBA00022917"/>
    </source>
</evidence>
<evidence type="ECO:0000256" key="8">
    <source>
        <dbReference type="ARBA" id="ARBA00030331"/>
    </source>
</evidence>
<keyword evidence="12" id="KW-1185">Reference proteome</keyword>
<dbReference type="CDD" id="cd00814">
    <property type="entry name" value="MetRS_core"/>
    <property type="match status" value="1"/>
</dbReference>
<evidence type="ECO:0000256" key="6">
    <source>
        <dbReference type="ARBA" id="ARBA00023146"/>
    </source>
</evidence>
<evidence type="ECO:0000259" key="10">
    <source>
        <dbReference type="Pfam" id="PF09334"/>
    </source>
</evidence>
<dbReference type="OrthoDB" id="5844513at2759"/>
<dbReference type="Gene3D" id="1.10.730.10">
    <property type="entry name" value="Isoleucyl-tRNA Synthetase, Domain 1"/>
    <property type="match status" value="1"/>
</dbReference>
<keyword evidence="5 9" id="KW-0648">Protein biosynthesis</keyword>
<dbReference type="InterPro" id="IPR023457">
    <property type="entry name" value="Met-tRNA_synth_2"/>
</dbReference>
<keyword evidence="3 9" id="KW-0547">Nucleotide-binding</keyword>
<dbReference type="PANTHER" id="PTHR43326">
    <property type="entry name" value="METHIONYL-TRNA SYNTHETASE"/>
    <property type="match status" value="1"/>
</dbReference>
<keyword evidence="4 9" id="KW-0067">ATP-binding</keyword>
<comment type="similarity">
    <text evidence="9">Belongs to the class-I aminoacyl-tRNA synthetase family.</text>
</comment>
<dbReference type="PANTHER" id="PTHR43326:SF1">
    <property type="entry name" value="METHIONINE--TRNA LIGASE, MITOCHONDRIAL"/>
    <property type="match status" value="1"/>
</dbReference>
<dbReference type="EMBL" id="UXUI01011652">
    <property type="protein sequence ID" value="VDD96410.1"/>
    <property type="molecule type" value="Genomic_DNA"/>
</dbReference>
<dbReference type="SUPFAM" id="SSF53335">
    <property type="entry name" value="S-adenosyl-L-methionine-dependent methyltransferases"/>
    <property type="match status" value="1"/>
</dbReference>
<name>A0A0N4VLW5_ENTVE</name>
<dbReference type="PRINTS" id="PR01041">
    <property type="entry name" value="TRNASYNTHMET"/>
</dbReference>
<dbReference type="STRING" id="51028.A0A0N4VLW5"/>
<protein>
    <recommendedName>
        <fullName evidence="7">Methionine--tRNA ligase, mitochondrial</fullName>
        <ecNumber evidence="1">6.1.1.10</ecNumber>
    </recommendedName>
    <alternativeName>
        <fullName evidence="8">Mitochondrial methionyl-tRNA synthetase</fullName>
    </alternativeName>
</protein>
<evidence type="ECO:0000313" key="11">
    <source>
        <dbReference type="EMBL" id="VDD96410.1"/>
    </source>
</evidence>
<dbReference type="AlphaFoldDB" id="A0A0N4VLW5"/>
<keyword evidence="2 9" id="KW-0436">Ligase</keyword>
<dbReference type="InterPro" id="IPR015413">
    <property type="entry name" value="Methionyl/Leucyl_tRNA_Synth"/>
</dbReference>
<evidence type="ECO:0000256" key="4">
    <source>
        <dbReference type="ARBA" id="ARBA00022840"/>
    </source>
</evidence>
<dbReference type="Gene3D" id="2.170.220.10">
    <property type="match status" value="1"/>
</dbReference>
<dbReference type="EC" id="6.1.1.10" evidence="1"/>
<evidence type="ECO:0000256" key="7">
    <source>
        <dbReference type="ARBA" id="ARBA00026124"/>
    </source>
</evidence>
<evidence type="ECO:0000256" key="9">
    <source>
        <dbReference type="RuleBase" id="RU363039"/>
    </source>
</evidence>
<sequence>MVLGQFVRKYFKQVVQDIAEQYALPVRSLSGFLTSYIDDMKIKHIKAAAIEALNIQPDNNILEISYGRGDGLDMVLKLLRSGKGHAFGIEQSLYLEEVVRKRFILEIADDKILHLERALDLSTLPYPNDTLNGIFHVDSYYFWGQNLDYICRDLLRVLVPGGTIICGMELRRLKKLERWGILQECQYNPVRYLSALEPAGFVNVEMKYVKQGEGNEIQLIKAQKPLAGSEYYDPESRMKKLERDIKRDMLIERLVKEGKPIYGADKVIKRNLMRNILVCYHTINHFLMSGCLLRLINIQLVPKKALAVRELVRQRHFYVTIPIFYANAGENLQPKSSEFVRPHIGHLYSALIGDCAFRWNALKSCGTSGGGRAIFAVGTDEHGSKIQQAAENAKCEPLVFCDRISNDFKRLFKFFNVCPTTFLRTTDEGHKKTVAKVWVSSTSMLKIIGTSFRRIAFFQKSSKLGSKSETTLFEKGFIFKSKYRGWYSTTDECFYSEHETTTDNRDFKVSKSTGSLVEWVEEENYLFDLPKFLPSIRKWLIENDVIQPSKYAEVVLHTLDNTKVLSVSRDRRRLKWGIPVPGDPTQTVYVWLDALMSYLTASGFPAESQVCWPPTYQILGKDILKFHAVYWPAFLLALDIPLPKTLYVHGHWLCEGVKMSKSTGNVVDPFEAAEKLTTDGMRYFLLKQGVPQSDGNFTLSSAIDLINTDLVNTMGNLLQRSTIKKMNEKQLYPFFDFSSLNDEIKRASSDLIENLNTLKERCSVDYDNLMVYKALTKIMQTAHQANAFFTVCEPWKMNSEKELSSVLYLTYETVRICNVLLQPVIPDYSSRVLSRLGIKASERTLNEAVFFDGTHKSYSGREFNKELSGRLPLRRIEVKG</sequence>
<evidence type="ECO:0000256" key="3">
    <source>
        <dbReference type="ARBA" id="ARBA00022741"/>
    </source>
</evidence>
<dbReference type="GO" id="GO:0005524">
    <property type="term" value="F:ATP binding"/>
    <property type="evidence" value="ECO:0007669"/>
    <property type="project" value="UniProtKB-KW"/>
</dbReference>
<dbReference type="WBParaSite" id="EVEC_0001190101-mRNA-1">
    <property type="protein sequence ID" value="EVEC_0001190101-mRNA-1"/>
    <property type="gene ID" value="EVEC_0001190101"/>
</dbReference>
<dbReference type="Gene3D" id="3.40.50.620">
    <property type="entry name" value="HUPs"/>
    <property type="match status" value="2"/>
</dbReference>
<dbReference type="SUPFAM" id="SSF47323">
    <property type="entry name" value="Anticodon-binding domain of a subclass of class I aminoacyl-tRNA synthetases"/>
    <property type="match status" value="1"/>
</dbReference>
<dbReference type="Gene3D" id="3.40.50.150">
    <property type="entry name" value="Vaccinia Virus protein VP39"/>
    <property type="match status" value="1"/>
</dbReference>
<evidence type="ECO:0000313" key="12">
    <source>
        <dbReference type="Proteomes" id="UP000274131"/>
    </source>
</evidence>
<dbReference type="Pfam" id="PF09334">
    <property type="entry name" value="tRNA-synt_1g"/>
    <property type="match status" value="1"/>
</dbReference>
<accession>A0A0N4VLW5</accession>
<evidence type="ECO:0000256" key="2">
    <source>
        <dbReference type="ARBA" id="ARBA00022598"/>
    </source>
</evidence>
<reference evidence="13" key="1">
    <citation type="submission" date="2017-02" db="UniProtKB">
        <authorList>
            <consortium name="WormBaseParasite"/>
        </authorList>
    </citation>
    <scope>IDENTIFICATION</scope>
</reference>
<dbReference type="InterPro" id="IPR033911">
    <property type="entry name" value="MetRS_core"/>
</dbReference>
<dbReference type="Proteomes" id="UP000274131">
    <property type="component" value="Unassembled WGS sequence"/>
</dbReference>
<gene>
    <name evidence="11" type="ORF">EVEC_LOCUS11161</name>
</gene>
<dbReference type="InterPro" id="IPR029063">
    <property type="entry name" value="SAM-dependent_MTases_sf"/>
</dbReference>
<reference evidence="11 12" key="2">
    <citation type="submission" date="2018-10" db="EMBL/GenBank/DDBJ databases">
        <authorList>
            <consortium name="Pathogen Informatics"/>
        </authorList>
    </citation>
    <scope>NUCLEOTIDE SEQUENCE [LARGE SCALE GENOMIC DNA]</scope>
</reference>
<dbReference type="InterPro" id="IPR014729">
    <property type="entry name" value="Rossmann-like_a/b/a_fold"/>
</dbReference>
<dbReference type="SUPFAM" id="SSF52374">
    <property type="entry name" value="Nucleotidylyl transferase"/>
    <property type="match status" value="1"/>
</dbReference>
<feature type="domain" description="Methionyl/Leucyl tRNA synthetase" evidence="10">
    <location>
        <begin position="341"/>
        <end position="721"/>
    </location>
</feature>
<evidence type="ECO:0000313" key="13">
    <source>
        <dbReference type="WBParaSite" id="EVEC_0001190101-mRNA-1"/>
    </source>
</evidence>
<organism evidence="13">
    <name type="scientific">Enterobius vermicularis</name>
    <name type="common">Human pinworm</name>
    <dbReference type="NCBI Taxonomy" id="51028"/>
    <lineage>
        <taxon>Eukaryota</taxon>
        <taxon>Metazoa</taxon>
        <taxon>Ecdysozoa</taxon>
        <taxon>Nematoda</taxon>
        <taxon>Chromadorea</taxon>
        <taxon>Rhabditida</taxon>
        <taxon>Spirurina</taxon>
        <taxon>Oxyuridomorpha</taxon>
        <taxon>Oxyuroidea</taxon>
        <taxon>Oxyuridae</taxon>
        <taxon>Enterobius</taxon>
    </lineage>
</organism>